<proteinExistence type="predicted"/>
<feature type="compositionally biased region" description="Polar residues" evidence="1">
    <location>
        <begin position="61"/>
        <end position="70"/>
    </location>
</feature>
<dbReference type="Proteomes" id="UP001417504">
    <property type="component" value="Unassembled WGS sequence"/>
</dbReference>
<evidence type="ECO:0000256" key="1">
    <source>
        <dbReference type="SAM" id="MobiDB-lite"/>
    </source>
</evidence>
<dbReference type="AlphaFoldDB" id="A0AAP0PHI2"/>
<feature type="region of interest" description="Disordered" evidence="1">
    <location>
        <begin position="22"/>
        <end position="70"/>
    </location>
</feature>
<organism evidence="2 3">
    <name type="scientific">Stephania japonica</name>
    <dbReference type="NCBI Taxonomy" id="461633"/>
    <lineage>
        <taxon>Eukaryota</taxon>
        <taxon>Viridiplantae</taxon>
        <taxon>Streptophyta</taxon>
        <taxon>Embryophyta</taxon>
        <taxon>Tracheophyta</taxon>
        <taxon>Spermatophyta</taxon>
        <taxon>Magnoliopsida</taxon>
        <taxon>Ranunculales</taxon>
        <taxon>Menispermaceae</taxon>
        <taxon>Menispermoideae</taxon>
        <taxon>Cissampelideae</taxon>
        <taxon>Stephania</taxon>
    </lineage>
</organism>
<name>A0AAP0PHI2_9MAGN</name>
<accession>A0AAP0PHI2</accession>
<keyword evidence="3" id="KW-1185">Reference proteome</keyword>
<evidence type="ECO:0000313" key="3">
    <source>
        <dbReference type="Proteomes" id="UP001417504"/>
    </source>
</evidence>
<comment type="caution">
    <text evidence="2">The sequence shown here is derived from an EMBL/GenBank/DDBJ whole genome shotgun (WGS) entry which is preliminary data.</text>
</comment>
<reference evidence="2 3" key="1">
    <citation type="submission" date="2024-01" db="EMBL/GenBank/DDBJ databases">
        <title>Genome assemblies of Stephania.</title>
        <authorList>
            <person name="Yang L."/>
        </authorList>
    </citation>
    <scope>NUCLEOTIDE SEQUENCE [LARGE SCALE GENOMIC DNA]</scope>
    <source>
        <strain evidence="2">QJT</strain>
        <tissue evidence="2">Leaf</tissue>
    </source>
</reference>
<dbReference type="EMBL" id="JBBNAE010000002">
    <property type="protein sequence ID" value="KAK9145133.1"/>
    <property type="molecule type" value="Genomic_DNA"/>
</dbReference>
<evidence type="ECO:0000313" key="2">
    <source>
        <dbReference type="EMBL" id="KAK9145133.1"/>
    </source>
</evidence>
<sequence>MEPHWGAPPLLAVRRRERRVATLRPAVGTPPAQSVLKGGGGGWRRAGEDSPQGLKRRGAQASPSPSHVVN</sequence>
<gene>
    <name evidence="2" type="ORF">Sjap_005036</name>
</gene>
<protein>
    <submittedName>
        <fullName evidence="2">Uncharacterized protein</fullName>
    </submittedName>
</protein>